<reference evidence="2 3" key="1">
    <citation type="journal article" date="2010" name="Plant Cell">
        <title>The Chlorella variabilis NC64A genome reveals adaptation to photosymbiosis, coevolution with viruses, and cryptic sex.</title>
        <authorList>
            <person name="Blanc G."/>
            <person name="Duncan G."/>
            <person name="Agarkova I."/>
            <person name="Borodovsky M."/>
            <person name="Gurnon J."/>
            <person name="Kuo A."/>
            <person name="Lindquist E."/>
            <person name="Lucas S."/>
            <person name="Pangilinan J."/>
            <person name="Polle J."/>
            <person name="Salamov A."/>
            <person name="Terry A."/>
            <person name="Yamada T."/>
            <person name="Dunigan D.D."/>
            <person name="Grigoriev I.V."/>
            <person name="Claverie J.M."/>
            <person name="Van Etten J.L."/>
        </authorList>
    </citation>
    <scope>NUCLEOTIDE SEQUENCE [LARGE SCALE GENOMIC DNA]</scope>
    <source>
        <strain evidence="2 3">NC64A</strain>
    </source>
</reference>
<dbReference type="Pfam" id="PF04230">
    <property type="entry name" value="PS_pyruv_trans"/>
    <property type="match status" value="1"/>
</dbReference>
<dbReference type="AlphaFoldDB" id="E1ZPI4"/>
<accession>E1ZPI4</accession>
<dbReference type="RefSeq" id="XP_005844431.1">
    <property type="nucleotide sequence ID" value="XM_005844369.1"/>
</dbReference>
<dbReference type="KEGG" id="cvr:CHLNCDRAFT_139130"/>
<protein>
    <submittedName>
        <fullName evidence="2">Expressed protein</fullName>
    </submittedName>
</protein>
<feature type="domain" description="Polysaccharide pyruvyl transferase" evidence="1">
    <location>
        <begin position="143"/>
        <end position="372"/>
    </location>
</feature>
<proteinExistence type="predicted"/>
<dbReference type="InterPro" id="IPR007345">
    <property type="entry name" value="Polysacch_pyruvyl_Trfase"/>
</dbReference>
<dbReference type="InParanoid" id="E1ZPI4"/>
<dbReference type="OrthoDB" id="570834at2759"/>
<sequence>MVVSRLHGGNTGSSCRLQMALAAMLGTVLLCTVMSKGAIPADTLSFRGNVKVLVGWVGHDFNEGRPPSGLSLEEATKVASDNFGNLMWALGARHLVDHNATELVNLLRPPFTLPGVHAVLMPTANLLTNLSMYKYFQGYTKVIATIARAQPPDTPILVIGIGTQVQFDDLRPSSTGTEAARLDVSRASEVQLPPEQVSFLKRVLASGGIITTRGRLTAAVITASGLPPPLPLGCPSLFLNHNPRLGARLQQKWDAVLRQRDPNLRLAITMPAVPGELEDFFRPIVQMLSDRIFKVFPNSVAILQTKRDIDTLDWFHERHDLYLREGRVRYYYDPQSWFDSLKSSFDFVFGFRIHGTMAGVASEVPGLVIATDLRIRELADSMIIPTIDMDKANLKPESFDLFDFIESVPSYGNKFDARRREVAKVYAREFKRLGVPLNPGIASIARLKDSELAAEEE</sequence>
<keyword evidence="3" id="KW-1185">Reference proteome</keyword>
<dbReference type="eggNOG" id="ENOG502SB45">
    <property type="taxonomic scope" value="Eukaryota"/>
</dbReference>
<dbReference type="GeneID" id="17351642"/>
<evidence type="ECO:0000313" key="3">
    <source>
        <dbReference type="Proteomes" id="UP000008141"/>
    </source>
</evidence>
<name>E1ZPI4_CHLVA</name>
<evidence type="ECO:0000313" key="2">
    <source>
        <dbReference type="EMBL" id="EFN52329.1"/>
    </source>
</evidence>
<organism evidence="3">
    <name type="scientific">Chlorella variabilis</name>
    <name type="common">Green alga</name>
    <dbReference type="NCBI Taxonomy" id="554065"/>
    <lineage>
        <taxon>Eukaryota</taxon>
        <taxon>Viridiplantae</taxon>
        <taxon>Chlorophyta</taxon>
        <taxon>core chlorophytes</taxon>
        <taxon>Trebouxiophyceae</taxon>
        <taxon>Chlorellales</taxon>
        <taxon>Chlorellaceae</taxon>
        <taxon>Chlorella clade</taxon>
        <taxon>Chlorella</taxon>
    </lineage>
</organism>
<evidence type="ECO:0000259" key="1">
    <source>
        <dbReference type="Pfam" id="PF04230"/>
    </source>
</evidence>
<dbReference type="EMBL" id="GL433857">
    <property type="protein sequence ID" value="EFN52329.1"/>
    <property type="molecule type" value="Genomic_DNA"/>
</dbReference>
<dbReference type="Proteomes" id="UP000008141">
    <property type="component" value="Unassembled WGS sequence"/>
</dbReference>
<gene>
    <name evidence="2" type="ORF">CHLNCDRAFT_139130</name>
</gene>